<dbReference type="FunFam" id="3.40.50.720:FF:000173">
    <property type="entry name" value="3-oxoacyl-[acyl-carrier protein] reductase"/>
    <property type="match status" value="1"/>
</dbReference>
<dbReference type="InterPro" id="IPR036291">
    <property type="entry name" value="NAD(P)-bd_dom_sf"/>
</dbReference>
<feature type="domain" description="Ketoreductase" evidence="4">
    <location>
        <begin position="6"/>
        <end position="191"/>
    </location>
</feature>
<accession>A0A378IXI1</accession>
<reference evidence="5 6" key="1">
    <citation type="submission" date="2018-06" db="EMBL/GenBank/DDBJ databases">
        <authorList>
            <consortium name="Pathogen Informatics"/>
            <person name="Doyle S."/>
        </authorList>
    </citation>
    <scope>NUCLEOTIDE SEQUENCE [LARGE SCALE GENOMIC DNA]</scope>
    <source>
        <strain evidence="5 6">NCTC11978</strain>
    </source>
</reference>
<proteinExistence type="inferred from homology"/>
<dbReference type="PRINTS" id="PR00080">
    <property type="entry name" value="SDRFAMILY"/>
</dbReference>
<dbReference type="AlphaFoldDB" id="A0A378IXI1"/>
<gene>
    <name evidence="5" type="primary">fabG_7</name>
    <name evidence="5" type="ORF">NCTC11978_03153</name>
</gene>
<keyword evidence="2 5" id="KW-0560">Oxidoreductase</keyword>
<dbReference type="GO" id="GO:0004316">
    <property type="term" value="F:3-oxoacyl-[acyl-carrier-protein] reductase (NADPH) activity"/>
    <property type="evidence" value="ECO:0007669"/>
    <property type="project" value="UniProtKB-EC"/>
</dbReference>
<dbReference type="RefSeq" id="WP_181874943.1">
    <property type="nucleotide sequence ID" value="NZ_UGNY01000001.1"/>
</dbReference>
<dbReference type="PROSITE" id="PS00061">
    <property type="entry name" value="ADH_SHORT"/>
    <property type="match status" value="1"/>
</dbReference>
<sequence>MELKGAVALVTGGAKGLGLAIANYLHERGAIVVVADLDTKALSHLPEGIEAYAFDVTNPLDVKNNIEVIISKYKCINILVNNAGVIYSEPMLNIMNPLKMMHDYEKFCSCINANLHSVFVMTSAVVEQMALSRTKGVIINISSISAYGNEGQVAYSAAKAGVNAITITLSKELGLLGIRCNAVAPGFIATDSTHQALSESIIKHVQSNTPMRRLGQAIEVAQAVESLITNDFLNGVILDVNGGLTL</sequence>
<dbReference type="EMBL" id="UGNY01000001">
    <property type="protein sequence ID" value="STX39947.1"/>
    <property type="molecule type" value="Genomic_DNA"/>
</dbReference>
<dbReference type="EC" id="1.1.1.100" evidence="5"/>
<dbReference type="Proteomes" id="UP000254033">
    <property type="component" value="Unassembled WGS sequence"/>
</dbReference>
<dbReference type="SMART" id="SM00822">
    <property type="entry name" value="PKS_KR"/>
    <property type="match status" value="1"/>
</dbReference>
<organism evidence="5 6">
    <name type="scientific">Legionella feeleii</name>
    <dbReference type="NCBI Taxonomy" id="453"/>
    <lineage>
        <taxon>Bacteria</taxon>
        <taxon>Pseudomonadati</taxon>
        <taxon>Pseudomonadota</taxon>
        <taxon>Gammaproteobacteria</taxon>
        <taxon>Legionellales</taxon>
        <taxon>Legionellaceae</taxon>
        <taxon>Legionella</taxon>
    </lineage>
</organism>
<comment type="similarity">
    <text evidence="1 3">Belongs to the short-chain dehydrogenases/reductases (SDR) family.</text>
</comment>
<evidence type="ECO:0000256" key="3">
    <source>
        <dbReference type="RuleBase" id="RU000363"/>
    </source>
</evidence>
<protein>
    <submittedName>
        <fullName evidence="5">Dehydrogenase</fullName>
        <ecNumber evidence="5">1.1.1.100</ecNumber>
    </submittedName>
</protein>
<evidence type="ECO:0000313" key="6">
    <source>
        <dbReference type="Proteomes" id="UP000254033"/>
    </source>
</evidence>
<dbReference type="InterPro" id="IPR057326">
    <property type="entry name" value="KR_dom"/>
</dbReference>
<evidence type="ECO:0000256" key="2">
    <source>
        <dbReference type="ARBA" id="ARBA00023002"/>
    </source>
</evidence>
<dbReference type="Gene3D" id="3.40.50.720">
    <property type="entry name" value="NAD(P)-binding Rossmann-like Domain"/>
    <property type="match status" value="1"/>
</dbReference>
<evidence type="ECO:0000256" key="1">
    <source>
        <dbReference type="ARBA" id="ARBA00006484"/>
    </source>
</evidence>
<dbReference type="InterPro" id="IPR002347">
    <property type="entry name" value="SDR_fam"/>
</dbReference>
<dbReference type="SUPFAM" id="SSF51735">
    <property type="entry name" value="NAD(P)-binding Rossmann-fold domains"/>
    <property type="match status" value="1"/>
</dbReference>
<dbReference type="PANTHER" id="PTHR43658:SF8">
    <property type="entry name" value="17-BETA-HYDROXYSTEROID DEHYDROGENASE 14-RELATED"/>
    <property type="match status" value="1"/>
</dbReference>
<evidence type="ECO:0000313" key="5">
    <source>
        <dbReference type="EMBL" id="STX39947.1"/>
    </source>
</evidence>
<dbReference type="InterPro" id="IPR020904">
    <property type="entry name" value="Sc_DH/Rdtase_CS"/>
</dbReference>
<dbReference type="PANTHER" id="PTHR43658">
    <property type="entry name" value="SHORT-CHAIN DEHYDROGENASE/REDUCTASE"/>
    <property type="match status" value="1"/>
</dbReference>
<evidence type="ECO:0000259" key="4">
    <source>
        <dbReference type="SMART" id="SM00822"/>
    </source>
</evidence>
<dbReference type="PRINTS" id="PR00081">
    <property type="entry name" value="GDHRDH"/>
</dbReference>
<dbReference type="Pfam" id="PF00106">
    <property type="entry name" value="adh_short"/>
    <property type="match status" value="1"/>
</dbReference>
<name>A0A378IXI1_9GAMM</name>